<keyword evidence="1 7" id="KW-0808">Transferase</keyword>
<dbReference type="InterPro" id="IPR000719">
    <property type="entry name" value="Prot_kinase_dom"/>
</dbReference>
<dbReference type="InterPro" id="IPR008271">
    <property type="entry name" value="Ser/Thr_kinase_AS"/>
</dbReference>
<dbReference type="AlphaFoldDB" id="A0A0K1ELG2"/>
<dbReference type="EMBL" id="CP012159">
    <property type="protein sequence ID" value="AKT41720.1"/>
    <property type="molecule type" value="Genomic_DNA"/>
</dbReference>
<evidence type="ECO:0000313" key="8">
    <source>
        <dbReference type="Proteomes" id="UP000067626"/>
    </source>
</evidence>
<organism evidence="7 8">
    <name type="scientific">Chondromyces crocatus</name>
    <dbReference type="NCBI Taxonomy" id="52"/>
    <lineage>
        <taxon>Bacteria</taxon>
        <taxon>Pseudomonadati</taxon>
        <taxon>Myxococcota</taxon>
        <taxon>Polyangia</taxon>
        <taxon>Polyangiales</taxon>
        <taxon>Polyangiaceae</taxon>
        <taxon>Chondromyces</taxon>
    </lineage>
</organism>
<evidence type="ECO:0000256" key="2">
    <source>
        <dbReference type="ARBA" id="ARBA00022741"/>
    </source>
</evidence>
<evidence type="ECO:0000256" key="1">
    <source>
        <dbReference type="ARBA" id="ARBA00022679"/>
    </source>
</evidence>
<dbReference type="OrthoDB" id="5488032at2"/>
<accession>A0A0K1ELG2</accession>
<name>A0A0K1ELG2_CHOCO</name>
<dbReference type="PANTHER" id="PTHR43289:SF6">
    <property type="entry name" value="SERINE_THREONINE-PROTEIN KINASE NEKL-3"/>
    <property type="match status" value="1"/>
</dbReference>
<dbReference type="PROSITE" id="PS00107">
    <property type="entry name" value="PROTEIN_KINASE_ATP"/>
    <property type="match status" value="1"/>
</dbReference>
<dbReference type="CDD" id="cd14014">
    <property type="entry name" value="STKc_PknB_like"/>
    <property type="match status" value="1"/>
</dbReference>
<dbReference type="STRING" id="52.CMC5_059310"/>
<reference evidence="7 8" key="1">
    <citation type="submission" date="2015-07" db="EMBL/GenBank/DDBJ databases">
        <title>Genome analysis of myxobacterium Chondromyces crocatus Cm c5 reveals a high potential for natural compound synthesis and the genetic basis for the loss of fruiting body formation.</title>
        <authorList>
            <person name="Zaburannyi N."/>
            <person name="Bunk B."/>
            <person name="Maier J."/>
            <person name="Overmann J."/>
            <person name="Mueller R."/>
        </authorList>
    </citation>
    <scope>NUCLEOTIDE SEQUENCE [LARGE SCALE GENOMIC DNA]</scope>
    <source>
        <strain evidence="7 8">Cm c5</strain>
    </source>
</reference>
<keyword evidence="8" id="KW-1185">Reference proteome</keyword>
<dbReference type="Gene3D" id="3.30.200.20">
    <property type="entry name" value="Phosphorylase Kinase, domain 1"/>
    <property type="match status" value="1"/>
</dbReference>
<feature type="domain" description="Protein kinase" evidence="6">
    <location>
        <begin position="49"/>
        <end position="318"/>
    </location>
</feature>
<dbReference type="InterPro" id="IPR011009">
    <property type="entry name" value="Kinase-like_dom_sf"/>
</dbReference>
<dbReference type="KEGG" id="ccro:CMC5_059310"/>
<evidence type="ECO:0000313" key="7">
    <source>
        <dbReference type="EMBL" id="AKT41720.1"/>
    </source>
</evidence>
<dbReference type="PANTHER" id="PTHR43289">
    <property type="entry name" value="MITOGEN-ACTIVATED PROTEIN KINASE KINASE KINASE 20-RELATED"/>
    <property type="match status" value="1"/>
</dbReference>
<dbReference type="Gene3D" id="1.10.510.10">
    <property type="entry name" value="Transferase(Phosphotransferase) domain 1"/>
    <property type="match status" value="1"/>
</dbReference>
<feature type="binding site" evidence="5">
    <location>
        <position position="78"/>
    </location>
    <ligand>
        <name>ATP</name>
        <dbReference type="ChEBI" id="CHEBI:30616"/>
    </ligand>
</feature>
<dbReference type="GO" id="GO:0005524">
    <property type="term" value="F:ATP binding"/>
    <property type="evidence" value="ECO:0007669"/>
    <property type="project" value="UniProtKB-UniRule"/>
</dbReference>
<dbReference type="Proteomes" id="UP000067626">
    <property type="component" value="Chromosome"/>
</dbReference>
<dbReference type="RefSeq" id="WP_050433459.1">
    <property type="nucleotide sequence ID" value="NZ_CP012159.1"/>
</dbReference>
<dbReference type="SUPFAM" id="SSF56112">
    <property type="entry name" value="Protein kinase-like (PK-like)"/>
    <property type="match status" value="1"/>
</dbReference>
<keyword evidence="3 7" id="KW-0418">Kinase</keyword>
<keyword evidence="2 5" id="KW-0547">Nucleotide-binding</keyword>
<dbReference type="GO" id="GO:0004674">
    <property type="term" value="F:protein serine/threonine kinase activity"/>
    <property type="evidence" value="ECO:0007669"/>
    <property type="project" value="UniProtKB-EC"/>
</dbReference>
<dbReference type="SMART" id="SM00220">
    <property type="entry name" value="S_TKc"/>
    <property type="match status" value="1"/>
</dbReference>
<gene>
    <name evidence="7" type="ORF">CMC5_059310</name>
</gene>
<dbReference type="PROSITE" id="PS00108">
    <property type="entry name" value="PROTEIN_KINASE_ST"/>
    <property type="match status" value="1"/>
</dbReference>
<dbReference type="Pfam" id="PF00069">
    <property type="entry name" value="Pkinase"/>
    <property type="match status" value="1"/>
</dbReference>
<proteinExistence type="predicted"/>
<protein>
    <submittedName>
        <fullName evidence="7">Protein kinase</fullName>
        <ecNumber evidence="7">2.7.11.1</ecNumber>
    </submittedName>
</protein>
<keyword evidence="4 5" id="KW-0067">ATP-binding</keyword>
<sequence length="358" mass="39206">MLCPRCSRRYDDEHRFCPHDGTQLTPRPDIRRIRTKPSENVGMVVGGRYQVRGLIGAGGMAEVFLAQDKTTGDPVAVKILNARHLKDPMKKARFMLEATAGAKIRHDNVLEVLDVGLRDDGAPYLVMEYLSGESLGDWLRRERVMNAAMALPLLIQIASGLAAAHRAGIVHRDIKPGNVFLIGERGAPHTAKVVDFGFARLAEFRGLTQAGMAVGTIEYMAPEQAVGDAAEVRTDIYGLGVVMYRMFTGRIPFSMRNDAELLAHHFLVPPPPPSLGQEGIAPRIEAVVRKALRKNLDNRYATMDALIGDLERVTHPSGPTVALAPITEPDEYKPLTPFAANTAGYYRRLLSRPAPSGA</sequence>
<evidence type="ECO:0000256" key="4">
    <source>
        <dbReference type="ARBA" id="ARBA00022840"/>
    </source>
</evidence>
<evidence type="ECO:0000259" key="6">
    <source>
        <dbReference type="PROSITE" id="PS50011"/>
    </source>
</evidence>
<evidence type="ECO:0000256" key="5">
    <source>
        <dbReference type="PROSITE-ProRule" id="PRU10141"/>
    </source>
</evidence>
<evidence type="ECO:0000256" key="3">
    <source>
        <dbReference type="ARBA" id="ARBA00022777"/>
    </source>
</evidence>
<dbReference type="EC" id="2.7.11.1" evidence="7"/>
<dbReference type="InterPro" id="IPR017441">
    <property type="entry name" value="Protein_kinase_ATP_BS"/>
</dbReference>
<dbReference type="PROSITE" id="PS50011">
    <property type="entry name" value="PROTEIN_KINASE_DOM"/>
    <property type="match status" value="1"/>
</dbReference>